<evidence type="ECO:0000313" key="2">
    <source>
        <dbReference type="EMBL" id="MBB6473092.1"/>
    </source>
</evidence>
<proteinExistence type="predicted"/>
<dbReference type="EMBL" id="JACHIU010000001">
    <property type="protein sequence ID" value="MBB6473092.1"/>
    <property type="molecule type" value="Genomic_DNA"/>
</dbReference>
<sequence>MRHPKAVLTATVSLGLCATALNGCTGADERPAQSPAVSGTPAAASTARDCAVTGPSDRTAEPPAEVPRDGTDRWYGEEVLWVSLPDPSYHPEKGPDGHSMKVGWWRLTEGPLTVRATRVGGGKATMTPHIPSGYGRTGFQASGLDFSETGCWRVTATLADTDIDFHLRVQ</sequence>
<feature type="region of interest" description="Disordered" evidence="1">
    <location>
        <begin position="26"/>
        <end position="72"/>
    </location>
</feature>
<accession>A0A7X0ID71</accession>
<keyword evidence="3" id="KW-1185">Reference proteome</keyword>
<comment type="caution">
    <text evidence="2">The sequence shown here is derived from an EMBL/GenBank/DDBJ whole genome shotgun (WGS) entry which is preliminary data.</text>
</comment>
<reference evidence="2 3" key="1">
    <citation type="submission" date="2020-08" db="EMBL/GenBank/DDBJ databases">
        <title>Sequencing the genomes of 1000 actinobacteria strains.</title>
        <authorList>
            <person name="Klenk H.-P."/>
        </authorList>
    </citation>
    <scope>NUCLEOTIDE SEQUENCE [LARGE SCALE GENOMIC DNA]</scope>
    <source>
        <strain evidence="2 3">DSM 44936</strain>
    </source>
</reference>
<name>A0A7X0ID71_9ACTN</name>
<gene>
    <name evidence="2" type="ORF">BJ992_002523</name>
</gene>
<protein>
    <submittedName>
        <fullName evidence="2">Uncharacterized protein</fullName>
    </submittedName>
</protein>
<dbReference type="AlphaFoldDB" id="A0A7X0ID71"/>
<evidence type="ECO:0000313" key="3">
    <source>
        <dbReference type="Proteomes" id="UP000555564"/>
    </source>
</evidence>
<dbReference type="RefSeq" id="WP_184980611.1">
    <property type="nucleotide sequence ID" value="NZ_BAAALO010000005.1"/>
</dbReference>
<dbReference type="Proteomes" id="UP000555564">
    <property type="component" value="Unassembled WGS sequence"/>
</dbReference>
<organism evidence="2 3">
    <name type="scientific">Sphaerisporangium rubeum</name>
    <dbReference type="NCBI Taxonomy" id="321317"/>
    <lineage>
        <taxon>Bacteria</taxon>
        <taxon>Bacillati</taxon>
        <taxon>Actinomycetota</taxon>
        <taxon>Actinomycetes</taxon>
        <taxon>Streptosporangiales</taxon>
        <taxon>Streptosporangiaceae</taxon>
        <taxon>Sphaerisporangium</taxon>
    </lineage>
</organism>
<evidence type="ECO:0000256" key="1">
    <source>
        <dbReference type="SAM" id="MobiDB-lite"/>
    </source>
</evidence>